<evidence type="ECO:0000256" key="4">
    <source>
        <dbReference type="PROSITE-ProRule" id="PRU00335"/>
    </source>
</evidence>
<feature type="domain" description="HTH tetR-type" evidence="5">
    <location>
        <begin position="6"/>
        <end position="66"/>
    </location>
</feature>
<keyword evidence="1" id="KW-0805">Transcription regulation</keyword>
<keyword evidence="8" id="KW-1185">Reference proteome</keyword>
<dbReference type="InterPro" id="IPR001647">
    <property type="entry name" value="HTH_TetR"/>
</dbReference>
<proteinExistence type="predicted"/>
<dbReference type="PRINTS" id="PR00455">
    <property type="entry name" value="HTHTETR"/>
</dbReference>
<reference evidence="6" key="3">
    <citation type="submission" date="2023-10" db="EMBL/GenBank/DDBJ databases">
        <title>Whole Genome based description of the genera Actinobaculum and Actinotignum reveals a complex phylogenetic relationship within the species included in the genus Actinotignum.</title>
        <authorList>
            <person name="Jensen C.S."/>
            <person name="Dargis R."/>
            <person name="Kemp M."/>
            <person name="Christensen J.J."/>
        </authorList>
    </citation>
    <scope>NUCLEOTIDE SEQUENCE</scope>
    <source>
        <strain evidence="6">Actinobaculum_suis_CCUG19206T</strain>
    </source>
</reference>
<dbReference type="AlphaFoldDB" id="A0A1B9BF03"/>
<evidence type="ECO:0000313" key="8">
    <source>
        <dbReference type="Proteomes" id="UP000182744"/>
    </source>
</evidence>
<dbReference type="Proteomes" id="UP000182744">
    <property type="component" value="Unassembled WGS sequence"/>
</dbReference>
<dbReference type="EMBL" id="JAWNFU010000006">
    <property type="protein sequence ID" value="MDY5154050.1"/>
    <property type="molecule type" value="Genomic_DNA"/>
</dbReference>
<dbReference type="Gene3D" id="1.10.10.60">
    <property type="entry name" value="Homeodomain-like"/>
    <property type="match status" value="1"/>
</dbReference>
<gene>
    <name evidence="6" type="ORF">R6G71_08365</name>
    <name evidence="7" type="ORF">SAMN05421878_1272</name>
</gene>
<evidence type="ECO:0000313" key="7">
    <source>
        <dbReference type="EMBL" id="SDE68105.1"/>
    </source>
</evidence>
<feature type="DNA-binding region" description="H-T-H motif" evidence="4">
    <location>
        <begin position="29"/>
        <end position="48"/>
    </location>
</feature>
<dbReference type="OrthoDB" id="9805134at2"/>
<dbReference type="PANTHER" id="PTHR47506:SF10">
    <property type="entry name" value="TRANSCRIPTIONAL REGULATORY PROTEIN"/>
    <property type="match status" value="1"/>
</dbReference>
<accession>A0A1B9BF03</accession>
<dbReference type="RefSeq" id="WP_065414498.1">
    <property type="nucleotide sequence ID" value="NZ_FNAU01000027.1"/>
</dbReference>
<keyword evidence="2 4" id="KW-0238">DNA-binding</keyword>
<reference evidence="8" key="1">
    <citation type="submission" date="2016-10" db="EMBL/GenBank/DDBJ databases">
        <authorList>
            <person name="Varghese N."/>
        </authorList>
    </citation>
    <scope>NUCLEOTIDE SEQUENCE [LARGE SCALE GENOMIC DNA]</scope>
    <source>
        <strain evidence="8">DSM 20639</strain>
    </source>
</reference>
<sequence>MARPREFDTRTFLRQAGELFVKRGYNATSIDELVKVTGVARGSLYSIFGSKQGIFIAVLEHAAGQWSESAVPNAQLPAADLRDDPETLLNLINVAVFEIACHSPEIAELTQRVIDANRITAQSLGQRALDRAGLTDAPAKAVKEKEEKNVSK</sequence>
<name>A0A1B9BF03_9ACTO</name>
<dbReference type="InterPro" id="IPR009057">
    <property type="entry name" value="Homeodomain-like_sf"/>
</dbReference>
<evidence type="ECO:0000259" key="5">
    <source>
        <dbReference type="PROSITE" id="PS50977"/>
    </source>
</evidence>
<dbReference type="PROSITE" id="PS50977">
    <property type="entry name" value="HTH_TETR_2"/>
    <property type="match status" value="1"/>
</dbReference>
<organism evidence="7 8">
    <name type="scientific">Actinobaculum suis</name>
    <dbReference type="NCBI Taxonomy" id="1657"/>
    <lineage>
        <taxon>Bacteria</taxon>
        <taxon>Bacillati</taxon>
        <taxon>Actinomycetota</taxon>
        <taxon>Actinomycetes</taxon>
        <taxon>Actinomycetales</taxon>
        <taxon>Actinomycetaceae</taxon>
        <taxon>Actinobaculum</taxon>
    </lineage>
</organism>
<keyword evidence="3" id="KW-0804">Transcription</keyword>
<dbReference type="EMBL" id="FNAU01000027">
    <property type="protein sequence ID" value="SDE68105.1"/>
    <property type="molecule type" value="Genomic_DNA"/>
</dbReference>
<evidence type="ECO:0000313" key="6">
    <source>
        <dbReference type="EMBL" id="MDY5154050.1"/>
    </source>
</evidence>
<dbReference type="Proteomes" id="UP001273799">
    <property type="component" value="Unassembled WGS sequence"/>
</dbReference>
<protein>
    <submittedName>
        <fullName evidence="6">Helix-turn-helix domain-containing protein</fullName>
    </submittedName>
    <submittedName>
        <fullName evidence="7">Regulatory protein, tetR family</fullName>
    </submittedName>
</protein>
<dbReference type="PANTHER" id="PTHR47506">
    <property type="entry name" value="TRANSCRIPTIONAL REGULATORY PROTEIN"/>
    <property type="match status" value="1"/>
</dbReference>
<dbReference type="Pfam" id="PF00440">
    <property type="entry name" value="TetR_N"/>
    <property type="match status" value="1"/>
</dbReference>
<dbReference type="GO" id="GO:0003677">
    <property type="term" value="F:DNA binding"/>
    <property type="evidence" value="ECO:0007669"/>
    <property type="project" value="UniProtKB-UniRule"/>
</dbReference>
<dbReference type="SUPFAM" id="SSF46689">
    <property type="entry name" value="Homeodomain-like"/>
    <property type="match status" value="1"/>
</dbReference>
<evidence type="ECO:0000256" key="1">
    <source>
        <dbReference type="ARBA" id="ARBA00023015"/>
    </source>
</evidence>
<reference evidence="7" key="2">
    <citation type="submission" date="2016-10" db="EMBL/GenBank/DDBJ databases">
        <authorList>
            <person name="Varghese N."/>
            <person name="Submissions S."/>
        </authorList>
    </citation>
    <scope>NUCLEOTIDE SEQUENCE</scope>
    <source>
        <strain evidence="7">DSM 20639</strain>
    </source>
</reference>
<evidence type="ECO:0000256" key="2">
    <source>
        <dbReference type="ARBA" id="ARBA00023125"/>
    </source>
</evidence>
<evidence type="ECO:0000256" key="3">
    <source>
        <dbReference type="ARBA" id="ARBA00023163"/>
    </source>
</evidence>